<accession>A0ABW5IR98</accession>
<dbReference type="EMBL" id="JBHULU010000027">
    <property type="protein sequence ID" value="MFD2515983.1"/>
    <property type="molecule type" value="Genomic_DNA"/>
</dbReference>
<dbReference type="PROSITE" id="PS51257">
    <property type="entry name" value="PROKAR_LIPOPROTEIN"/>
    <property type="match status" value="1"/>
</dbReference>
<sequence>MKTILRAILIIVTFCSCNAEVKTETVNDDISRTAIGDSEAQSNRVSQTTGEGDGAKQNGISLIGKTTIEIEGMGWFNCAGTLIDSNQDEGGFWISQLAKSQEECRNGSGKILLQKLISRNGNKAVFEVMDEIDIESSYPEKEYNWTTCKVKEAAGEELYVIHFKDQQQAELTEIHDSWSVDRVAGKFVKVKNSAGVTCVNPDYSEGL</sequence>
<comment type="caution">
    <text evidence="2">The sequence shown here is derived from an EMBL/GenBank/DDBJ whole genome shotgun (WGS) entry which is preliminary data.</text>
</comment>
<gene>
    <name evidence="2" type="ORF">ACFSRY_19075</name>
</gene>
<name>A0ABW5IR98_9BACT</name>
<evidence type="ECO:0000313" key="2">
    <source>
        <dbReference type="EMBL" id="MFD2515983.1"/>
    </source>
</evidence>
<dbReference type="Proteomes" id="UP001597544">
    <property type="component" value="Unassembled WGS sequence"/>
</dbReference>
<reference evidence="3" key="1">
    <citation type="journal article" date="2019" name="Int. J. Syst. Evol. Microbiol.">
        <title>The Global Catalogue of Microorganisms (GCM) 10K type strain sequencing project: providing services to taxonomists for standard genome sequencing and annotation.</title>
        <authorList>
            <consortium name="The Broad Institute Genomics Platform"/>
            <consortium name="The Broad Institute Genome Sequencing Center for Infectious Disease"/>
            <person name="Wu L."/>
            <person name="Ma J."/>
        </authorList>
    </citation>
    <scope>NUCLEOTIDE SEQUENCE [LARGE SCALE GENOMIC DNA]</scope>
    <source>
        <strain evidence="3">KCTC 42498</strain>
    </source>
</reference>
<keyword evidence="3" id="KW-1185">Reference proteome</keyword>
<organism evidence="2 3">
    <name type="scientific">Pontibacter locisalis</name>
    <dbReference type="NCBI Taxonomy" id="1719035"/>
    <lineage>
        <taxon>Bacteria</taxon>
        <taxon>Pseudomonadati</taxon>
        <taxon>Bacteroidota</taxon>
        <taxon>Cytophagia</taxon>
        <taxon>Cytophagales</taxon>
        <taxon>Hymenobacteraceae</taxon>
        <taxon>Pontibacter</taxon>
    </lineage>
</organism>
<keyword evidence="1" id="KW-0732">Signal</keyword>
<feature type="chain" id="PRO_5046126451" evidence="1">
    <location>
        <begin position="20"/>
        <end position="207"/>
    </location>
</feature>
<protein>
    <submittedName>
        <fullName evidence="2">Uncharacterized protein</fullName>
    </submittedName>
</protein>
<evidence type="ECO:0000256" key="1">
    <source>
        <dbReference type="SAM" id="SignalP"/>
    </source>
</evidence>
<evidence type="ECO:0000313" key="3">
    <source>
        <dbReference type="Proteomes" id="UP001597544"/>
    </source>
</evidence>
<proteinExistence type="predicted"/>
<dbReference type="RefSeq" id="WP_377511886.1">
    <property type="nucleotide sequence ID" value="NZ_JBHULU010000027.1"/>
</dbReference>
<feature type="signal peptide" evidence="1">
    <location>
        <begin position="1"/>
        <end position="19"/>
    </location>
</feature>